<proteinExistence type="predicted"/>
<reference evidence="1 2" key="1">
    <citation type="journal article" date="2019" name="Commun. Biol.">
        <title>The bagworm genome reveals a unique fibroin gene that provides high tensile strength.</title>
        <authorList>
            <person name="Kono N."/>
            <person name="Nakamura H."/>
            <person name="Ohtoshi R."/>
            <person name="Tomita M."/>
            <person name="Numata K."/>
            <person name="Arakawa K."/>
        </authorList>
    </citation>
    <scope>NUCLEOTIDE SEQUENCE [LARGE SCALE GENOMIC DNA]</scope>
</reference>
<sequence>MNESNGKGNWSKVAEECRNRYNETNHSVTGFSPKYLLSDMLKNAPIFQTFKATSQVPAVGKRHPMSKAAGRGRAGEQAGWLAGRLGTVTALSTTLQLFYLISSVTQVII</sequence>
<gene>
    <name evidence="1" type="ORF">EVAR_70899_1</name>
</gene>
<comment type="caution">
    <text evidence="1">The sequence shown here is derived from an EMBL/GenBank/DDBJ whole genome shotgun (WGS) entry which is preliminary data.</text>
</comment>
<evidence type="ECO:0000313" key="1">
    <source>
        <dbReference type="EMBL" id="GBP97500.1"/>
    </source>
</evidence>
<dbReference type="OrthoDB" id="425619at2759"/>
<accession>A0A4C2ABP4</accession>
<evidence type="ECO:0000313" key="2">
    <source>
        <dbReference type="Proteomes" id="UP000299102"/>
    </source>
</evidence>
<dbReference type="AlphaFoldDB" id="A0A4C2ABP4"/>
<organism evidence="1 2">
    <name type="scientific">Eumeta variegata</name>
    <name type="common">Bagworm moth</name>
    <name type="synonym">Eumeta japonica</name>
    <dbReference type="NCBI Taxonomy" id="151549"/>
    <lineage>
        <taxon>Eukaryota</taxon>
        <taxon>Metazoa</taxon>
        <taxon>Ecdysozoa</taxon>
        <taxon>Arthropoda</taxon>
        <taxon>Hexapoda</taxon>
        <taxon>Insecta</taxon>
        <taxon>Pterygota</taxon>
        <taxon>Neoptera</taxon>
        <taxon>Endopterygota</taxon>
        <taxon>Lepidoptera</taxon>
        <taxon>Glossata</taxon>
        <taxon>Ditrysia</taxon>
        <taxon>Tineoidea</taxon>
        <taxon>Psychidae</taxon>
        <taxon>Oiketicinae</taxon>
        <taxon>Eumeta</taxon>
    </lineage>
</organism>
<name>A0A4C2ABP4_EUMVA</name>
<dbReference type="Proteomes" id="UP000299102">
    <property type="component" value="Unassembled WGS sequence"/>
</dbReference>
<keyword evidence="2" id="KW-1185">Reference proteome</keyword>
<protein>
    <submittedName>
        <fullName evidence="1">Uncharacterized protein</fullName>
    </submittedName>
</protein>
<dbReference type="EMBL" id="BGZK01002943">
    <property type="protein sequence ID" value="GBP97500.1"/>
    <property type="molecule type" value="Genomic_DNA"/>
</dbReference>